<dbReference type="SUPFAM" id="SSF50978">
    <property type="entry name" value="WD40 repeat-like"/>
    <property type="match status" value="1"/>
</dbReference>
<dbReference type="InterPro" id="IPR036322">
    <property type="entry name" value="WD40_repeat_dom_sf"/>
</dbReference>
<dbReference type="GO" id="GO:0005886">
    <property type="term" value="C:plasma membrane"/>
    <property type="evidence" value="ECO:0007669"/>
    <property type="project" value="TreeGrafter"/>
</dbReference>
<dbReference type="AlphaFoldDB" id="A0A183TN92"/>
<dbReference type="GO" id="GO:0031201">
    <property type="term" value="C:SNARE complex"/>
    <property type="evidence" value="ECO:0007669"/>
    <property type="project" value="TreeGrafter"/>
</dbReference>
<sequence>MHSQAIPKITVEPEVQKRIPDIHMPKSTDAPKVLAVFERNVGSQSAHPGSVVHLCESPQDMNKMLIGFSSGLIVLWDLRGRSAEARFSFSEVSLHQFLLFRFQL</sequence>
<dbReference type="GO" id="GO:0045159">
    <property type="term" value="F:myosin II binding"/>
    <property type="evidence" value="ECO:0007669"/>
    <property type="project" value="TreeGrafter"/>
</dbReference>
<protein>
    <submittedName>
        <fullName evidence="3">WD_REPEATS_REGION domain-containing protein</fullName>
    </submittedName>
</protein>
<dbReference type="OrthoDB" id="19944at2759"/>
<reference evidence="3" key="1">
    <citation type="submission" date="2016-06" db="UniProtKB">
        <authorList>
            <consortium name="WormBaseParasite"/>
        </authorList>
    </citation>
    <scope>IDENTIFICATION</scope>
</reference>
<gene>
    <name evidence="1" type="ORF">SSLN_LOCUS17940</name>
</gene>
<organism evidence="3">
    <name type="scientific">Schistocephalus solidus</name>
    <name type="common">Tapeworm</name>
    <dbReference type="NCBI Taxonomy" id="70667"/>
    <lineage>
        <taxon>Eukaryota</taxon>
        <taxon>Metazoa</taxon>
        <taxon>Spiralia</taxon>
        <taxon>Lophotrochozoa</taxon>
        <taxon>Platyhelminthes</taxon>
        <taxon>Cestoda</taxon>
        <taxon>Eucestoda</taxon>
        <taxon>Diphyllobothriidea</taxon>
        <taxon>Diphyllobothriidae</taxon>
        <taxon>Schistocephalus</taxon>
    </lineage>
</organism>
<name>A0A183TN92_SCHSO</name>
<evidence type="ECO:0000313" key="1">
    <source>
        <dbReference type="EMBL" id="VDM04326.1"/>
    </source>
</evidence>
<dbReference type="GO" id="GO:0006887">
    <property type="term" value="P:exocytosis"/>
    <property type="evidence" value="ECO:0007669"/>
    <property type="project" value="TreeGrafter"/>
</dbReference>
<keyword evidence="2" id="KW-1185">Reference proteome</keyword>
<evidence type="ECO:0000313" key="2">
    <source>
        <dbReference type="Proteomes" id="UP000275846"/>
    </source>
</evidence>
<dbReference type="GO" id="GO:0005096">
    <property type="term" value="F:GTPase activator activity"/>
    <property type="evidence" value="ECO:0007669"/>
    <property type="project" value="TreeGrafter"/>
</dbReference>
<dbReference type="Proteomes" id="UP000275846">
    <property type="component" value="Unassembled WGS sequence"/>
</dbReference>
<evidence type="ECO:0000313" key="3">
    <source>
        <dbReference type="WBParaSite" id="SSLN_0001861801-mRNA-1"/>
    </source>
</evidence>
<proteinExistence type="predicted"/>
<dbReference type="PANTHER" id="PTHR10241">
    <property type="entry name" value="LETHAL 2 GIANT LARVAE PROTEIN"/>
    <property type="match status" value="1"/>
</dbReference>
<dbReference type="PANTHER" id="PTHR10241:SF25">
    <property type="entry name" value="TOMOSYN, ISOFORM C"/>
    <property type="match status" value="1"/>
</dbReference>
<dbReference type="EMBL" id="UYSU01043381">
    <property type="protein sequence ID" value="VDM04326.1"/>
    <property type="molecule type" value="Genomic_DNA"/>
</dbReference>
<dbReference type="GO" id="GO:0006893">
    <property type="term" value="P:Golgi to plasma membrane transport"/>
    <property type="evidence" value="ECO:0007669"/>
    <property type="project" value="TreeGrafter"/>
</dbReference>
<dbReference type="WBParaSite" id="SSLN_0001861801-mRNA-1">
    <property type="protein sequence ID" value="SSLN_0001861801-mRNA-1"/>
    <property type="gene ID" value="SSLN_0001861801"/>
</dbReference>
<dbReference type="STRING" id="70667.A0A183TN92"/>
<dbReference type="GO" id="GO:0019905">
    <property type="term" value="F:syntaxin binding"/>
    <property type="evidence" value="ECO:0007669"/>
    <property type="project" value="TreeGrafter"/>
</dbReference>
<accession>A0A183TN92</accession>
<reference evidence="1 2" key="2">
    <citation type="submission" date="2018-11" db="EMBL/GenBank/DDBJ databases">
        <authorList>
            <consortium name="Pathogen Informatics"/>
        </authorList>
    </citation>
    <scope>NUCLEOTIDE SEQUENCE [LARGE SCALE GENOMIC DNA]</scope>
    <source>
        <strain evidence="1 2">NST_G2</strain>
    </source>
</reference>